<dbReference type="CDD" id="cd09220">
    <property type="entry name" value="GH64-GluB-like"/>
    <property type="match status" value="1"/>
</dbReference>
<dbReference type="Gene3D" id="2.60.110.10">
    <property type="entry name" value="Thaumatin"/>
    <property type="match status" value="1"/>
</dbReference>
<organism evidence="2 3">
    <name type="scientific">Trichoderma aggressivum f. europaeum</name>
    <dbReference type="NCBI Taxonomy" id="173218"/>
    <lineage>
        <taxon>Eukaryota</taxon>
        <taxon>Fungi</taxon>
        <taxon>Dikarya</taxon>
        <taxon>Ascomycota</taxon>
        <taxon>Pezizomycotina</taxon>
        <taxon>Sordariomycetes</taxon>
        <taxon>Hypocreomycetidae</taxon>
        <taxon>Hypocreales</taxon>
        <taxon>Hypocreaceae</taxon>
        <taxon>Trichoderma</taxon>
    </lineage>
</organism>
<dbReference type="InterPro" id="IPR037398">
    <property type="entry name" value="Glyco_hydro_64_fam"/>
</dbReference>
<dbReference type="PANTHER" id="PTHR38165">
    <property type="match status" value="1"/>
</dbReference>
<dbReference type="PANTHER" id="PTHR38165:SF1">
    <property type="entry name" value="GLUCANASE B"/>
    <property type="match status" value="1"/>
</dbReference>
<dbReference type="Pfam" id="PF16483">
    <property type="entry name" value="Glyco_hydro_64"/>
    <property type="match status" value="1"/>
</dbReference>
<dbReference type="AlphaFoldDB" id="A0AAE1LWR5"/>
<name>A0AAE1LWR5_9HYPO</name>
<accession>A0AAE1LWR5</accession>
<evidence type="ECO:0000313" key="2">
    <source>
        <dbReference type="EMBL" id="KAK4064273.1"/>
    </source>
</evidence>
<dbReference type="EMBL" id="JAWRVG010000048">
    <property type="protein sequence ID" value="KAK4064273.1"/>
    <property type="molecule type" value="Genomic_DNA"/>
</dbReference>
<gene>
    <name evidence="2" type="ORF">Triagg1_9069</name>
</gene>
<comment type="caution">
    <text evidence="2">The sequence shown here is derived from an EMBL/GenBank/DDBJ whole genome shotgun (WGS) entry which is preliminary data.</text>
</comment>
<keyword evidence="3" id="KW-1185">Reference proteome</keyword>
<evidence type="ECO:0000259" key="1">
    <source>
        <dbReference type="PROSITE" id="PS52006"/>
    </source>
</evidence>
<protein>
    <submittedName>
        <fullName evidence="2">CAZyme family GH64</fullName>
    </submittedName>
</protein>
<dbReference type="RefSeq" id="XP_062752013.1">
    <property type="nucleotide sequence ID" value="XM_062903986.1"/>
</dbReference>
<dbReference type="InterPro" id="IPR042517">
    <property type="entry name" value="Glyco_hydro_64_N_2"/>
</dbReference>
<dbReference type="GeneID" id="87923890"/>
<dbReference type="InterPro" id="IPR037176">
    <property type="entry name" value="Osmotin/thaumatin-like_sf"/>
</dbReference>
<reference evidence="2" key="1">
    <citation type="submission" date="2023-11" db="EMBL/GenBank/DDBJ databases">
        <title>The genome sequences of three competitors of mushroom-forming fungi.</title>
        <authorList>
            <person name="Beijen E."/>
            <person name="Ohm R.A."/>
        </authorList>
    </citation>
    <scope>NUCLEOTIDE SEQUENCE</scope>
    <source>
        <strain evidence="2">CBS 100526</strain>
    </source>
</reference>
<feature type="domain" description="GH64" evidence="1">
    <location>
        <begin position="1"/>
        <end position="381"/>
    </location>
</feature>
<proteinExistence type="predicted"/>
<dbReference type="Proteomes" id="UP001273209">
    <property type="component" value="Unassembled WGS sequence"/>
</dbReference>
<dbReference type="PROSITE" id="PS52006">
    <property type="entry name" value="GH64"/>
    <property type="match status" value="1"/>
</dbReference>
<dbReference type="Gene3D" id="3.30.920.50">
    <property type="entry name" value="Beta-1,3-glucanase, C-terminal domain"/>
    <property type="match status" value="1"/>
</dbReference>
<evidence type="ECO:0000313" key="3">
    <source>
        <dbReference type="Proteomes" id="UP001273209"/>
    </source>
</evidence>
<dbReference type="InterPro" id="IPR032477">
    <property type="entry name" value="Glyco_hydro_64"/>
</dbReference>
<sequence>MTPTTLSVVVKNNSNASQLYAYVTGRAAQGLFFLSADGTTPYFPSSPSSTLQPLAQDCAVAIGGPGRSRTLTVPRLAGARVWFSQESPLTFLLNPGPAVVEPSATNPADPNYGIRWAFAEFTLNDVELYVNVSYVDFFSVPVSLRLENGAGKVTSVEGMPAGALDAICGKLKTQAGVDGAGWDRLVVVQGGSGGGQNLRALSPNSGRVMFQGLFDGYYRGYVDAVWKKYQSMDLVVNMQFADWGNAVGRVDASGQVLTFSGGGGSFGKPSEADIFSCDSGPFAHGAGVSDKQLNVGARLAAALNRSTLLLDAAGGHPEGEDVSMYYGGSVTNHYARICHEVSVGGRGYAFPYDDVGRTGGTDQSGFLNDGDPKVLTIGVGGPL</sequence>